<comment type="caution">
    <text evidence="9">The sequence shown here is derived from an EMBL/GenBank/DDBJ whole genome shotgun (WGS) entry which is preliminary data.</text>
</comment>
<keyword evidence="5 7" id="KW-1133">Transmembrane helix</keyword>
<feature type="transmembrane region" description="Helical" evidence="7">
    <location>
        <begin position="314"/>
        <end position="338"/>
    </location>
</feature>
<dbReference type="CDD" id="cd06261">
    <property type="entry name" value="TM_PBP2"/>
    <property type="match status" value="1"/>
</dbReference>
<dbReference type="PANTHER" id="PTHR30465">
    <property type="entry name" value="INNER MEMBRANE ABC TRANSPORTER"/>
    <property type="match status" value="1"/>
</dbReference>
<evidence type="ECO:0000256" key="1">
    <source>
        <dbReference type="ARBA" id="ARBA00004651"/>
    </source>
</evidence>
<evidence type="ECO:0000313" key="9">
    <source>
        <dbReference type="EMBL" id="EFT83960.1"/>
    </source>
</evidence>
<evidence type="ECO:0000313" key="10">
    <source>
        <dbReference type="Proteomes" id="UP000004946"/>
    </source>
</evidence>
<gene>
    <name evidence="9" type="ORF">HMPREF0620_0965</name>
</gene>
<keyword evidence="4 7" id="KW-0812">Transmembrane</keyword>
<dbReference type="SUPFAM" id="SSF161098">
    <property type="entry name" value="MetI-like"/>
    <property type="match status" value="1"/>
</dbReference>
<evidence type="ECO:0000256" key="6">
    <source>
        <dbReference type="ARBA" id="ARBA00023136"/>
    </source>
</evidence>
<feature type="transmembrane region" description="Helical" evidence="7">
    <location>
        <begin position="155"/>
        <end position="177"/>
    </location>
</feature>
<sequence>MEISVLLGTITKNSRKTEMFKFIIKRLGRYVVLLFMATSMTFFMASWFMHPRSNYESRTPRPPQPSIERSLNNANLNDHTNIFVRYWRWLTGVVTRWDWGMTPDGQRVNTIMAPRIVASTELVTLATILSILVGVSLGVYTALRQYSWKDNFWTGLASVLMCIPTPVIAILLIFFFININTMSGKTIFYVTGLSSYTGDNPFFWFLDFCQHIFIPTLVLTIVGSVGYHISQRTYLMDEINSDYVRTARMKGLTRNQAIRRHALRASFIPTAVSIAFSIAGVFTGATLTESMFGIEGMGKYFVTALAKNDIYGTVAYMAFGGVTTLVGALLADIVAALLDPRIKMS</sequence>
<dbReference type="Proteomes" id="UP000004946">
    <property type="component" value="Chromosome"/>
</dbReference>
<evidence type="ECO:0000256" key="3">
    <source>
        <dbReference type="ARBA" id="ARBA00022475"/>
    </source>
</evidence>
<feature type="transmembrane region" description="Helical" evidence="7">
    <location>
        <begin position="267"/>
        <end position="294"/>
    </location>
</feature>
<feature type="transmembrane region" description="Helical" evidence="7">
    <location>
        <begin position="202"/>
        <end position="227"/>
    </location>
</feature>
<dbReference type="EMBL" id="AEON01000001">
    <property type="protein sequence ID" value="EFT83960.1"/>
    <property type="molecule type" value="Genomic_DNA"/>
</dbReference>
<evidence type="ECO:0000256" key="4">
    <source>
        <dbReference type="ARBA" id="ARBA00022692"/>
    </source>
</evidence>
<reference evidence="9 10" key="1">
    <citation type="submission" date="2010-12" db="EMBL/GenBank/DDBJ databases">
        <authorList>
            <person name="Muzny D."/>
            <person name="Qin X."/>
            <person name="Buhay C."/>
            <person name="Dugan-Rocha S."/>
            <person name="Ding Y."/>
            <person name="Chen G."/>
            <person name="Hawes A."/>
            <person name="Holder M."/>
            <person name="Jhangiani S."/>
            <person name="Johnson A."/>
            <person name="Khan Z."/>
            <person name="Li Z."/>
            <person name="Liu W."/>
            <person name="Liu X."/>
            <person name="Perez L."/>
            <person name="Shen H."/>
            <person name="Wang Q."/>
            <person name="Watt J."/>
            <person name="Xi L."/>
            <person name="Xin Y."/>
            <person name="Zhou J."/>
            <person name="Deng J."/>
            <person name="Jiang H."/>
            <person name="Liu Y."/>
            <person name="Qu J."/>
            <person name="Song X.-Z."/>
            <person name="Zhang L."/>
            <person name="Villasana D."/>
            <person name="Johnson A."/>
            <person name="Liu J."/>
            <person name="Liyanage D."/>
            <person name="Lorensuhewa L."/>
            <person name="Robinson T."/>
            <person name="Song A."/>
            <person name="Song B.-B."/>
            <person name="Dinh H."/>
            <person name="Thornton R."/>
            <person name="Coyle M."/>
            <person name="Francisco L."/>
            <person name="Jackson L."/>
            <person name="Javaid M."/>
            <person name="Korchina V."/>
            <person name="Kovar C."/>
            <person name="Mata R."/>
            <person name="Mathew T."/>
            <person name="Ngo R."/>
            <person name="Nguyen L."/>
            <person name="Nguyen N."/>
            <person name="Okwuonu G."/>
            <person name="Ongeri F."/>
            <person name="Pham C."/>
            <person name="Simmons D."/>
            <person name="Wilczek-Boney K."/>
            <person name="Hale W."/>
            <person name="Jakkamsetti A."/>
            <person name="Pham P."/>
            <person name="Ruth R."/>
            <person name="San Lucas F."/>
            <person name="Warren J."/>
            <person name="Zhang J."/>
            <person name="Zhao Z."/>
            <person name="Zhou C."/>
            <person name="Zhu D."/>
            <person name="Lee S."/>
            <person name="Bess C."/>
            <person name="Blankenburg K."/>
            <person name="Forbes L."/>
            <person name="Fu Q."/>
            <person name="Gubbala S."/>
            <person name="Hirani K."/>
            <person name="Jayaseelan J.C."/>
            <person name="Lara F."/>
            <person name="Munidasa M."/>
            <person name="Palculict T."/>
            <person name="Patil S."/>
            <person name="Pu L.-L."/>
            <person name="Saada N."/>
            <person name="Tang L."/>
            <person name="Weissenberger G."/>
            <person name="Zhu Y."/>
            <person name="Hemphill L."/>
            <person name="Shang Y."/>
            <person name="Youmans B."/>
            <person name="Ayvaz T."/>
            <person name="Ross M."/>
            <person name="Santibanez J."/>
            <person name="Aqrawi P."/>
            <person name="Gross S."/>
            <person name="Joshi V."/>
            <person name="Fowler G."/>
            <person name="Nazareth L."/>
            <person name="Reid J."/>
            <person name="Worley K."/>
            <person name="Petrosino J."/>
            <person name="Highlander S."/>
            <person name="Gibbs R."/>
        </authorList>
    </citation>
    <scope>NUCLEOTIDE SEQUENCE [LARGE SCALE GENOMIC DNA]</scope>
    <source>
        <strain evidence="9 10">DSM 10105</strain>
    </source>
</reference>
<evidence type="ECO:0000256" key="7">
    <source>
        <dbReference type="RuleBase" id="RU363032"/>
    </source>
</evidence>
<dbReference type="eggNOG" id="COG0601">
    <property type="taxonomic scope" value="Bacteria"/>
</dbReference>
<dbReference type="AlphaFoldDB" id="E6JZ70"/>
<dbReference type="GO" id="GO:0055085">
    <property type="term" value="P:transmembrane transport"/>
    <property type="evidence" value="ECO:0007669"/>
    <property type="project" value="InterPro"/>
</dbReference>
<dbReference type="HOGENOM" id="CLU_036879_1_2_11"/>
<accession>E6JZ70</accession>
<keyword evidence="10" id="KW-1185">Reference proteome</keyword>
<evidence type="ECO:0000259" key="8">
    <source>
        <dbReference type="PROSITE" id="PS50928"/>
    </source>
</evidence>
<comment type="subcellular location">
    <subcellularLocation>
        <location evidence="1 7">Cell membrane</location>
        <topology evidence="1 7">Multi-pass membrane protein</topology>
    </subcellularLocation>
</comment>
<dbReference type="PROSITE" id="PS50928">
    <property type="entry name" value="ABC_TM1"/>
    <property type="match status" value="1"/>
</dbReference>
<evidence type="ECO:0000256" key="2">
    <source>
        <dbReference type="ARBA" id="ARBA00022448"/>
    </source>
</evidence>
<keyword evidence="2 7" id="KW-0813">Transport</keyword>
<dbReference type="Pfam" id="PF19300">
    <property type="entry name" value="BPD_transp_1_N"/>
    <property type="match status" value="1"/>
</dbReference>
<dbReference type="PANTHER" id="PTHR30465:SF0">
    <property type="entry name" value="OLIGOPEPTIDE TRANSPORT SYSTEM PERMEASE PROTEIN APPB"/>
    <property type="match status" value="1"/>
</dbReference>
<name>E6JZ70_PARDN</name>
<keyword evidence="6 7" id="KW-0472">Membrane</keyword>
<dbReference type="InterPro" id="IPR035906">
    <property type="entry name" value="MetI-like_sf"/>
</dbReference>
<dbReference type="Pfam" id="PF00528">
    <property type="entry name" value="BPD_transp_1"/>
    <property type="match status" value="1"/>
</dbReference>
<feature type="transmembrane region" description="Helical" evidence="7">
    <location>
        <begin position="122"/>
        <end position="143"/>
    </location>
</feature>
<dbReference type="InterPro" id="IPR045621">
    <property type="entry name" value="BPD_transp_1_N"/>
</dbReference>
<feature type="transmembrane region" description="Helical" evidence="7">
    <location>
        <begin position="30"/>
        <end position="49"/>
    </location>
</feature>
<dbReference type="GO" id="GO:0005886">
    <property type="term" value="C:plasma membrane"/>
    <property type="evidence" value="ECO:0007669"/>
    <property type="project" value="UniProtKB-SubCell"/>
</dbReference>
<comment type="similarity">
    <text evidence="7">Belongs to the binding-protein-dependent transport system permease family.</text>
</comment>
<evidence type="ECO:0000256" key="5">
    <source>
        <dbReference type="ARBA" id="ARBA00022989"/>
    </source>
</evidence>
<dbReference type="Gene3D" id="1.10.3720.10">
    <property type="entry name" value="MetI-like"/>
    <property type="match status" value="1"/>
</dbReference>
<protein>
    <submittedName>
        <fullName evidence="9">ABC transporter, permease protein</fullName>
    </submittedName>
</protein>
<feature type="domain" description="ABC transmembrane type-1" evidence="8">
    <location>
        <begin position="116"/>
        <end position="335"/>
    </location>
</feature>
<organism evidence="9 10">
    <name type="scientific">Parascardovia denticolens DSM 10105 = JCM 12538</name>
    <dbReference type="NCBI Taxonomy" id="864564"/>
    <lineage>
        <taxon>Bacteria</taxon>
        <taxon>Bacillati</taxon>
        <taxon>Actinomycetota</taxon>
        <taxon>Actinomycetes</taxon>
        <taxon>Bifidobacteriales</taxon>
        <taxon>Bifidobacteriaceae</taxon>
        <taxon>Parascardovia</taxon>
    </lineage>
</organism>
<proteinExistence type="inferred from homology"/>
<keyword evidence="3" id="KW-1003">Cell membrane</keyword>
<dbReference type="InterPro" id="IPR000515">
    <property type="entry name" value="MetI-like"/>
</dbReference>